<dbReference type="Proteomes" id="UP000001819">
    <property type="component" value="Chromosome 2"/>
</dbReference>
<keyword evidence="5" id="KW-1003">Cell membrane</keyword>
<dbReference type="RefSeq" id="XP_015037343.2">
    <property type="nucleotide sequence ID" value="XM_015181857.2"/>
</dbReference>
<keyword evidence="15" id="KW-0449">Lipoprotein</keyword>
<proteinExistence type="inferred from homology"/>
<evidence type="ECO:0000256" key="11">
    <source>
        <dbReference type="ARBA" id="ARBA00022837"/>
    </source>
</evidence>
<dbReference type="InterPro" id="IPR011992">
    <property type="entry name" value="EF-hand-dom_pair"/>
</dbReference>
<keyword evidence="6" id="KW-0963">Cytoplasm</keyword>
<keyword evidence="12" id="KW-0653">Protein transport</keyword>
<sequence length="233" mass="27134">MGGCCCRNPTSPYPTVPMEFMDSLKSKTQRTRVVKVIGESQKVLAPPPVKPTQIQYLYNRFCQISGEYRPNQVQKYNFYSGLLSLNPLLPTILNCMFGDKNVITFVEFAMFLSTFQAHSLKTKRGVKNEGKDRKLNYLFSMYDHNKDGRITKVDLVIIVHKLFAHMMDHLQIMRIVDTMMTEMDCTDTNQITFRDFCKAFEVFDMAEMMVTFIPEFRGRSNDDGKSSKWFCWK</sequence>
<evidence type="ECO:0000256" key="6">
    <source>
        <dbReference type="ARBA" id="ARBA00022490"/>
    </source>
</evidence>
<dbReference type="SUPFAM" id="SSF47473">
    <property type="entry name" value="EF-hand"/>
    <property type="match status" value="1"/>
</dbReference>
<dbReference type="InterPro" id="IPR002048">
    <property type="entry name" value="EF_hand_dom"/>
</dbReference>
<dbReference type="PROSITE" id="PS00018">
    <property type="entry name" value="EF_HAND_1"/>
    <property type="match status" value="1"/>
</dbReference>
<dbReference type="InterPro" id="IPR018247">
    <property type="entry name" value="EF_Hand_1_Ca_BS"/>
</dbReference>
<dbReference type="GO" id="GO:0005634">
    <property type="term" value="C:nucleus"/>
    <property type="evidence" value="ECO:0007669"/>
    <property type="project" value="UniProtKB-SubCell"/>
</dbReference>
<evidence type="ECO:0000256" key="10">
    <source>
        <dbReference type="ARBA" id="ARBA00022737"/>
    </source>
</evidence>
<evidence type="ECO:0000256" key="14">
    <source>
        <dbReference type="ARBA" id="ARBA00023242"/>
    </source>
</evidence>
<dbReference type="GO" id="GO:0005886">
    <property type="term" value="C:plasma membrane"/>
    <property type="evidence" value="ECO:0007669"/>
    <property type="project" value="UniProtKB-SubCell"/>
</dbReference>
<dbReference type="GO" id="GO:0005737">
    <property type="term" value="C:cytoplasm"/>
    <property type="evidence" value="ECO:0007669"/>
    <property type="project" value="UniProtKB-SubCell"/>
</dbReference>
<keyword evidence="11" id="KW-0106">Calcium</keyword>
<reference evidence="18" key="1">
    <citation type="submission" date="2024-06" db="UniProtKB">
        <authorList>
            <consortium name="RefSeq"/>
        </authorList>
    </citation>
    <scope>NUCLEOTIDE SEQUENCE [LARGE SCALE GENOMIC DNA]</scope>
    <source>
        <strain evidence="18">MV2-25</strain>
    </source>
</reference>
<keyword evidence="9" id="KW-0479">Metal-binding</keyword>
<dbReference type="InParanoid" id="A0A6I8VAV1"/>
<dbReference type="InterPro" id="IPR051875">
    <property type="entry name" value="Calcineurin_B_homologous"/>
</dbReference>
<keyword evidence="13" id="KW-0472">Membrane</keyword>
<name>A0A6I8VAV1_DROPS</name>
<evidence type="ECO:0000259" key="17">
    <source>
        <dbReference type="PROSITE" id="PS50222"/>
    </source>
</evidence>
<keyword evidence="4" id="KW-0813">Transport</keyword>
<keyword evidence="8" id="KW-0519">Myristate</keyword>
<evidence type="ECO:0000256" key="7">
    <source>
        <dbReference type="ARBA" id="ARBA00022553"/>
    </source>
</evidence>
<keyword evidence="7" id="KW-0597">Phosphoprotein</keyword>
<evidence type="ECO:0000313" key="18">
    <source>
        <dbReference type="Proteomes" id="UP000001819"/>
    </source>
</evidence>
<keyword evidence="14" id="KW-0539">Nucleus</keyword>
<evidence type="ECO:0000256" key="13">
    <source>
        <dbReference type="ARBA" id="ARBA00023136"/>
    </source>
</evidence>
<evidence type="ECO:0000256" key="5">
    <source>
        <dbReference type="ARBA" id="ARBA00022475"/>
    </source>
</evidence>
<evidence type="ECO:0000256" key="15">
    <source>
        <dbReference type="ARBA" id="ARBA00023288"/>
    </source>
</evidence>
<evidence type="ECO:0000313" key="19">
    <source>
        <dbReference type="RefSeq" id="XP_015037343.2"/>
    </source>
</evidence>
<organism evidence="18 19">
    <name type="scientific">Drosophila pseudoobscura pseudoobscura</name>
    <name type="common">Fruit fly</name>
    <dbReference type="NCBI Taxonomy" id="46245"/>
    <lineage>
        <taxon>Eukaryota</taxon>
        <taxon>Metazoa</taxon>
        <taxon>Ecdysozoa</taxon>
        <taxon>Arthropoda</taxon>
        <taxon>Hexapoda</taxon>
        <taxon>Insecta</taxon>
        <taxon>Pterygota</taxon>
        <taxon>Neoptera</taxon>
        <taxon>Endopterygota</taxon>
        <taxon>Diptera</taxon>
        <taxon>Brachycera</taxon>
        <taxon>Muscomorpha</taxon>
        <taxon>Ephydroidea</taxon>
        <taxon>Drosophilidae</taxon>
        <taxon>Drosophila</taxon>
        <taxon>Sophophora</taxon>
    </lineage>
</organism>
<dbReference type="PROSITE" id="PS50222">
    <property type="entry name" value="EF_HAND_2"/>
    <property type="match status" value="1"/>
</dbReference>
<evidence type="ECO:0000256" key="9">
    <source>
        <dbReference type="ARBA" id="ARBA00022723"/>
    </source>
</evidence>
<evidence type="ECO:0000256" key="4">
    <source>
        <dbReference type="ARBA" id="ARBA00022448"/>
    </source>
</evidence>
<evidence type="ECO:0000256" key="8">
    <source>
        <dbReference type="ARBA" id="ARBA00022707"/>
    </source>
</evidence>
<evidence type="ECO:0000256" key="1">
    <source>
        <dbReference type="ARBA" id="ARBA00004123"/>
    </source>
</evidence>
<comment type="similarity">
    <text evidence="16">Belongs to the calcineurin regulatory subunit family. CHP subfamily.</text>
</comment>
<evidence type="ECO:0000256" key="3">
    <source>
        <dbReference type="ARBA" id="ARBA00004496"/>
    </source>
</evidence>
<keyword evidence="10" id="KW-0677">Repeat</keyword>
<dbReference type="Gene3D" id="1.10.238.10">
    <property type="entry name" value="EF-hand"/>
    <property type="match status" value="1"/>
</dbReference>
<dbReference type="GO" id="GO:0015031">
    <property type="term" value="P:protein transport"/>
    <property type="evidence" value="ECO:0007669"/>
    <property type="project" value="UniProtKB-KW"/>
</dbReference>
<dbReference type="AlphaFoldDB" id="A0A6I8VAV1"/>
<evidence type="ECO:0000256" key="2">
    <source>
        <dbReference type="ARBA" id="ARBA00004236"/>
    </source>
</evidence>
<reference evidence="19" key="2">
    <citation type="submission" date="2025-08" db="UniProtKB">
        <authorList>
            <consortium name="RefSeq"/>
        </authorList>
    </citation>
    <scope>IDENTIFICATION</scope>
    <source>
        <strain evidence="19">MV-25-SWS-2005</strain>
        <tissue evidence="19">Whole body</tissue>
    </source>
</reference>
<evidence type="ECO:0000256" key="12">
    <source>
        <dbReference type="ARBA" id="ARBA00022927"/>
    </source>
</evidence>
<comment type="subcellular location">
    <subcellularLocation>
        <location evidence="2">Cell membrane</location>
    </subcellularLocation>
    <subcellularLocation>
        <location evidence="3">Cytoplasm</location>
    </subcellularLocation>
    <subcellularLocation>
        <location evidence="1">Nucleus</location>
    </subcellularLocation>
</comment>
<dbReference type="Pfam" id="PF13499">
    <property type="entry name" value="EF-hand_7"/>
    <property type="match status" value="1"/>
</dbReference>
<keyword evidence="18" id="KW-1185">Reference proteome</keyword>
<gene>
    <name evidence="19" type="primary">LOC4801656</name>
</gene>
<accession>A0A6I8VAV1</accession>
<dbReference type="PANTHER" id="PTHR46002">
    <property type="entry name" value="EG:114D9.1 PROTEIN-RELATED"/>
    <property type="match status" value="1"/>
</dbReference>
<evidence type="ECO:0000256" key="16">
    <source>
        <dbReference type="ARBA" id="ARBA00038164"/>
    </source>
</evidence>
<feature type="domain" description="EF-hand" evidence="17">
    <location>
        <begin position="130"/>
        <end position="165"/>
    </location>
</feature>
<protein>
    <submittedName>
        <fullName evidence="19">Calcineurin B homologous protein 3 isoform X1</fullName>
    </submittedName>
</protein>
<dbReference type="GO" id="GO:0005509">
    <property type="term" value="F:calcium ion binding"/>
    <property type="evidence" value="ECO:0007669"/>
    <property type="project" value="InterPro"/>
</dbReference>